<reference evidence="2" key="1">
    <citation type="submission" date="2022-11" db="UniProtKB">
        <authorList>
            <consortium name="WormBaseParasite"/>
        </authorList>
    </citation>
    <scope>IDENTIFICATION</scope>
</reference>
<proteinExistence type="predicted"/>
<organism evidence="1 2">
    <name type="scientific">Panagrolaimus sp. ES5</name>
    <dbReference type="NCBI Taxonomy" id="591445"/>
    <lineage>
        <taxon>Eukaryota</taxon>
        <taxon>Metazoa</taxon>
        <taxon>Ecdysozoa</taxon>
        <taxon>Nematoda</taxon>
        <taxon>Chromadorea</taxon>
        <taxon>Rhabditida</taxon>
        <taxon>Tylenchina</taxon>
        <taxon>Panagrolaimomorpha</taxon>
        <taxon>Panagrolaimoidea</taxon>
        <taxon>Panagrolaimidae</taxon>
        <taxon>Panagrolaimus</taxon>
    </lineage>
</organism>
<evidence type="ECO:0000313" key="2">
    <source>
        <dbReference type="WBParaSite" id="ES5_v2.g18644.t1"/>
    </source>
</evidence>
<dbReference type="Proteomes" id="UP000887579">
    <property type="component" value="Unplaced"/>
</dbReference>
<evidence type="ECO:0000313" key="1">
    <source>
        <dbReference type="Proteomes" id="UP000887579"/>
    </source>
</evidence>
<dbReference type="WBParaSite" id="ES5_v2.g18644.t1">
    <property type="protein sequence ID" value="ES5_v2.g18644.t1"/>
    <property type="gene ID" value="ES5_v2.g18644"/>
</dbReference>
<accession>A0AC34FNA4</accession>
<sequence>MSLKSVIEFSVKLLKLLNSTEKSTIYSPSLILNSLAMIFAGSNGITAEEIVEIIGKGKDRDEIIEYYSNFFHHCKTLDDGFTLKEPFTPTKQVLYQLLLSNRLFVSNKSKVSSEWEKIMEEKFDSQFESVNFDEKGETVNKINKFVALKTEYQINKIIQENDIDDETVLFIISALTFKGYWKKPFDDPIPRNFYSNNNSVRKIDMITHDAHMEEWNLTEGENWQCLGIPFKTDQSWLHILLPHKNEDFAGIVEKLDFLQPVGKVIATIPTFQIESDFNFEKILKEMGLKNAFCDHYGIRGMLEEENVVISKTIHKASIKVDKFGTFGYACGVLGFKAQAFQQPKFFIADHPFVFFVTLIDDKKQQNLKNILLMGTFC</sequence>
<name>A0AC34FNA4_9BILA</name>
<protein>
    <submittedName>
        <fullName evidence="2">Serpin domain-containing protein</fullName>
    </submittedName>
</protein>